<dbReference type="GO" id="GO:0016020">
    <property type="term" value="C:membrane"/>
    <property type="evidence" value="ECO:0007669"/>
    <property type="project" value="InterPro"/>
</dbReference>
<dbReference type="SUPFAM" id="SSF51120">
    <property type="entry name" value="beta-Roll"/>
    <property type="match status" value="1"/>
</dbReference>
<evidence type="ECO:0000256" key="3">
    <source>
        <dbReference type="ARBA" id="ARBA00022525"/>
    </source>
</evidence>
<dbReference type="SUPFAM" id="SSF88713">
    <property type="entry name" value="Glycoside hydrolase/deacetylase"/>
    <property type="match status" value="1"/>
</dbReference>
<protein>
    <submittedName>
        <fullName evidence="6">Putative secreted protein (Type I secretion substrate)</fullName>
    </submittedName>
</protein>
<dbReference type="Gene3D" id="3.40.50.880">
    <property type="match status" value="1"/>
</dbReference>
<evidence type="ECO:0000256" key="2">
    <source>
        <dbReference type="ARBA" id="ARBA00004613"/>
    </source>
</evidence>
<dbReference type="GO" id="GO:0005975">
    <property type="term" value="P:carbohydrate metabolic process"/>
    <property type="evidence" value="ECO:0007669"/>
    <property type="project" value="InterPro"/>
</dbReference>
<feature type="domain" description="Cadherin" evidence="5">
    <location>
        <begin position="845"/>
        <end position="941"/>
    </location>
</feature>
<keyword evidence="7" id="KW-1185">Reference proteome</keyword>
<proteinExistence type="predicted"/>
<keyword evidence="4" id="KW-0677">Repeat</keyword>
<dbReference type="InterPro" id="IPR018511">
    <property type="entry name" value="Hemolysin-typ_Ca-bd_CS"/>
</dbReference>
<dbReference type="AlphaFoldDB" id="A0A2T4YNP5"/>
<dbReference type="PRINTS" id="PR00313">
    <property type="entry name" value="CABNDNGRPT"/>
</dbReference>
<accession>A0A2T4YNP5</accession>
<sequence length="1131" mass="117419">MANATPVTVDGTLNDWTAGDRIDRGLGAGYAIYARSDGADFAFAMTAPTAIGANTTAWLNTDRNTATGYQVFGFAGGAEFNVNFAADGTVSLYSGAAGQTLIASGLQAAWSADRTTVEFKVPKAAIGNPNAIDTIYDVNDTAFLPGSYSNPAFTVFNDTGVVADPTHRIAIVWSDTTANAYFSKTAYSQLFMAAQSQAMQAGVPFDILTEGDLTNLATLARYDTIVFPSFRNVEAGKADQIAQTLEQATTQFGIGLVAAGEFMTNGADNAALAGDSYARMKLLFDATRVTGGFPADVTVKASDGAQLVLDGYADGQVIREYTGIGWNAFTSVSGTGTTIATETVNGQTYAAAIATQTGGRNVLFSSEAVMADDNLLQKAIDYSVHGNGLSVGLQMTRQSGLFASRVDMDQSQERDEVNPAGTAPGIYDKLLPILTEWKTDYNFVGSYYVNVGNDAANGQTTDWAVSLPVYKALLDAGNEVGSHSYTHPENTNLLTDAQIAFEFGQSRAELEKQLSAYLGKTVTVGGAAVPGAPEQIATSQEILKYVTYLSGGYSGVGAGYPNAVGYMTPQNAADDKVYIAPNTSFDFSLIEFQKKTVAEASAIWAKEFAALTAGGDAPVVVWPWHDYGPTMWSSDGATSPYTKQMFTTFIAQAAAAGVEFVTLADLAGRVSAFQNTTITSTVVGNTITATVGATTGSFSLDVDGQSSGQVIKGVAGWYAYDADTVFLPKAGGTYAITMGAVADDVTHITALPMRATLTTLSGDGRDLAFTVEGEGKVTVDLKAPGTDWTTVSGGTVASQIGEILTIDLGAIGVHDVKIGHQANVDPVLTSFAGGTTGSLSIAENGTALTTITATDANIVWGDSIKYSIGAGGDGANFSIDATTGVLKFVTAPDFEAPTDANRDNIYGVTVVATDARGAIDTQTLTIGVTDVVGITKTGTIFSETINGTSEQDVLDGSWGNDVLNGLGGNDRLTGGLGSDTLNGGAGNDTLIGGNGRDVLSGGDGNDILIGGDDLDMMTGGAGADIFRFEAKGDSLASASRDVITDFTVGQDKIDLSMIDANTSLFARGDQAFSFIGTSARFTAPGQLRYSYQMIGGKEFTVVEGNIDSGAGADFSIALTGHQVLTANDFFM</sequence>
<evidence type="ECO:0000256" key="4">
    <source>
        <dbReference type="ARBA" id="ARBA00022737"/>
    </source>
</evidence>
<evidence type="ECO:0000313" key="7">
    <source>
        <dbReference type="Proteomes" id="UP000240996"/>
    </source>
</evidence>
<comment type="caution">
    <text evidence="6">The sequence shown here is derived from an EMBL/GenBank/DDBJ whole genome shotgun (WGS) entry which is preliminary data.</text>
</comment>
<dbReference type="Gene3D" id="2.60.40.60">
    <property type="entry name" value="Cadherins"/>
    <property type="match status" value="1"/>
</dbReference>
<comment type="subcellular location">
    <subcellularLocation>
        <location evidence="2">Secreted</location>
    </subcellularLocation>
</comment>
<organism evidence="6 7">
    <name type="scientific">Sphingomonas aerolata</name>
    <dbReference type="NCBI Taxonomy" id="185951"/>
    <lineage>
        <taxon>Bacteria</taxon>
        <taxon>Pseudomonadati</taxon>
        <taxon>Pseudomonadota</taxon>
        <taxon>Alphaproteobacteria</taxon>
        <taxon>Sphingomonadales</taxon>
        <taxon>Sphingomonadaceae</taxon>
        <taxon>Sphingomonas</taxon>
    </lineage>
</organism>
<dbReference type="EMBL" id="PZZN01000003">
    <property type="protein sequence ID" value="PTM45018.1"/>
    <property type="molecule type" value="Genomic_DNA"/>
</dbReference>
<keyword evidence="3" id="KW-0964">Secreted</keyword>
<dbReference type="GO" id="GO:0005509">
    <property type="term" value="F:calcium ion binding"/>
    <property type="evidence" value="ECO:0007669"/>
    <property type="project" value="InterPro"/>
</dbReference>
<dbReference type="InterPro" id="IPR013858">
    <property type="entry name" value="Peptidase_M10B_C"/>
</dbReference>
<dbReference type="PANTHER" id="PTHR38340">
    <property type="entry name" value="S-LAYER PROTEIN"/>
    <property type="match status" value="1"/>
</dbReference>
<dbReference type="CDD" id="cd11304">
    <property type="entry name" value="Cadherin_repeat"/>
    <property type="match status" value="1"/>
</dbReference>
<dbReference type="PANTHER" id="PTHR38340:SF1">
    <property type="entry name" value="S-LAYER PROTEIN"/>
    <property type="match status" value="1"/>
</dbReference>
<dbReference type="GO" id="GO:0005615">
    <property type="term" value="C:extracellular space"/>
    <property type="evidence" value="ECO:0007669"/>
    <property type="project" value="InterPro"/>
</dbReference>
<dbReference type="Gene3D" id="3.20.20.370">
    <property type="entry name" value="Glycoside hydrolase/deacetylase"/>
    <property type="match status" value="1"/>
</dbReference>
<dbReference type="InterPro" id="IPR011330">
    <property type="entry name" value="Glyco_hydro/deAcase_b/a-brl"/>
</dbReference>
<dbReference type="Pfam" id="PF00353">
    <property type="entry name" value="HemolysinCabind"/>
    <property type="match status" value="2"/>
</dbReference>
<dbReference type="InterPro" id="IPR015919">
    <property type="entry name" value="Cadherin-like_sf"/>
</dbReference>
<gene>
    <name evidence="6" type="ORF">C8J24_3235</name>
</gene>
<dbReference type="GO" id="GO:0007156">
    <property type="term" value="P:homophilic cell adhesion via plasma membrane adhesion molecules"/>
    <property type="evidence" value="ECO:0007669"/>
    <property type="project" value="InterPro"/>
</dbReference>
<dbReference type="SUPFAM" id="SSF49313">
    <property type="entry name" value="Cadherin-like"/>
    <property type="match status" value="1"/>
</dbReference>
<reference evidence="6 7" key="1">
    <citation type="submission" date="2018-04" db="EMBL/GenBank/DDBJ databases">
        <title>Genomic Encyclopedia of Type Strains, Phase III (KMG-III): the genomes of soil and plant-associated and newly described type strains.</title>
        <authorList>
            <person name="Whitman W."/>
        </authorList>
    </citation>
    <scope>NUCLEOTIDE SEQUENCE [LARGE SCALE GENOMIC DNA]</scope>
    <source>
        <strain evidence="6 7">NW12</strain>
    </source>
</reference>
<dbReference type="InterPro" id="IPR001343">
    <property type="entry name" value="Hemolysn_Ca-bd"/>
</dbReference>
<dbReference type="Proteomes" id="UP000240996">
    <property type="component" value="Unassembled WGS sequence"/>
</dbReference>
<dbReference type="Pfam" id="PF00028">
    <property type="entry name" value="Cadherin"/>
    <property type="match status" value="1"/>
</dbReference>
<evidence type="ECO:0000313" key="6">
    <source>
        <dbReference type="EMBL" id="PTM45018.1"/>
    </source>
</evidence>
<dbReference type="InterPro" id="IPR011049">
    <property type="entry name" value="Serralysin-like_metalloprot_C"/>
</dbReference>
<dbReference type="InterPro" id="IPR002126">
    <property type="entry name" value="Cadherin-like_dom"/>
</dbReference>
<dbReference type="Pfam" id="PF08548">
    <property type="entry name" value="Peptidase_M10_C"/>
    <property type="match status" value="1"/>
</dbReference>
<evidence type="ECO:0000256" key="1">
    <source>
        <dbReference type="ARBA" id="ARBA00001913"/>
    </source>
</evidence>
<evidence type="ECO:0000259" key="5">
    <source>
        <dbReference type="PROSITE" id="PS50268"/>
    </source>
</evidence>
<dbReference type="InterPro" id="IPR029062">
    <property type="entry name" value="Class_I_gatase-like"/>
</dbReference>
<dbReference type="PROSITE" id="PS00330">
    <property type="entry name" value="HEMOLYSIN_CALCIUM"/>
    <property type="match status" value="4"/>
</dbReference>
<dbReference type="RefSeq" id="WP_107933937.1">
    <property type="nucleotide sequence ID" value="NZ_PZZN01000003.1"/>
</dbReference>
<name>A0A2T4YNP5_9SPHN</name>
<dbReference type="PROSITE" id="PS50268">
    <property type="entry name" value="CADHERIN_2"/>
    <property type="match status" value="1"/>
</dbReference>
<dbReference type="Gene3D" id="2.150.10.10">
    <property type="entry name" value="Serralysin-like metalloprotease, C-terminal"/>
    <property type="match status" value="2"/>
</dbReference>
<comment type="cofactor">
    <cofactor evidence="1">
        <name>Ca(2+)</name>
        <dbReference type="ChEBI" id="CHEBI:29108"/>
    </cofactor>
</comment>
<dbReference type="InterPro" id="IPR050557">
    <property type="entry name" value="RTX_toxin/Mannuronan_C5-epim"/>
</dbReference>